<dbReference type="OrthoDB" id="9803541at2"/>
<evidence type="ECO:0000313" key="8">
    <source>
        <dbReference type="EMBL" id="AYA99950.1"/>
    </source>
</evidence>
<reference evidence="8 9" key="1">
    <citation type="submission" date="2018-09" db="EMBL/GenBank/DDBJ databases">
        <title>Genome sequencing of Lachnoanaerobaculum umeaense DSM 23576.</title>
        <authorList>
            <person name="Kook J.-K."/>
            <person name="Park S.-N."/>
            <person name="Lim Y.K."/>
        </authorList>
    </citation>
    <scope>NUCLEOTIDE SEQUENCE [LARGE SCALE GENOMIC DNA]</scope>
    <source>
        <strain evidence="9">DSM 23576 \ CCUG 58757</strain>
    </source>
</reference>
<dbReference type="InterPro" id="IPR038657">
    <property type="entry name" value="Ribosomal_bL19_sf"/>
</dbReference>
<evidence type="ECO:0000256" key="1">
    <source>
        <dbReference type="ARBA" id="ARBA00002349"/>
    </source>
</evidence>
<dbReference type="GO" id="GO:0022625">
    <property type="term" value="C:cytosolic large ribosomal subunit"/>
    <property type="evidence" value="ECO:0007669"/>
    <property type="project" value="TreeGrafter"/>
</dbReference>
<dbReference type="PANTHER" id="PTHR15680:SF9">
    <property type="entry name" value="LARGE RIBOSOMAL SUBUNIT PROTEIN BL19M"/>
    <property type="match status" value="1"/>
</dbReference>
<evidence type="ECO:0000256" key="6">
    <source>
        <dbReference type="HAMAP-Rule" id="MF_00402"/>
    </source>
</evidence>
<dbReference type="InterPro" id="IPR018257">
    <property type="entry name" value="Ribosomal_bL19_CS"/>
</dbReference>
<dbReference type="GO" id="GO:0003735">
    <property type="term" value="F:structural constituent of ribosome"/>
    <property type="evidence" value="ECO:0007669"/>
    <property type="project" value="InterPro"/>
</dbReference>
<protein>
    <recommendedName>
        <fullName evidence="5 6">Large ribosomal subunit protein bL19</fullName>
    </recommendedName>
</protein>
<keyword evidence="9" id="KW-1185">Reference proteome</keyword>
<evidence type="ECO:0000313" key="9">
    <source>
        <dbReference type="Proteomes" id="UP000265562"/>
    </source>
</evidence>
<dbReference type="Pfam" id="PF01245">
    <property type="entry name" value="Ribosomal_L19"/>
    <property type="match status" value="1"/>
</dbReference>
<comment type="similarity">
    <text evidence="2 6 7">Belongs to the bacterial ribosomal protein bL19 family.</text>
</comment>
<proteinExistence type="inferred from homology"/>
<dbReference type="Gene3D" id="2.30.30.790">
    <property type="match status" value="1"/>
</dbReference>
<keyword evidence="3 6" id="KW-0689">Ribosomal protein</keyword>
<dbReference type="GO" id="GO:0006412">
    <property type="term" value="P:translation"/>
    <property type="evidence" value="ECO:0007669"/>
    <property type="project" value="UniProtKB-UniRule"/>
</dbReference>
<dbReference type="PIRSF" id="PIRSF002191">
    <property type="entry name" value="Ribosomal_L19"/>
    <property type="match status" value="1"/>
</dbReference>
<dbReference type="PRINTS" id="PR00061">
    <property type="entry name" value="RIBOSOMALL19"/>
</dbReference>
<dbReference type="HAMAP" id="MF_00402">
    <property type="entry name" value="Ribosomal_bL19"/>
    <property type="match status" value="1"/>
</dbReference>
<dbReference type="PANTHER" id="PTHR15680">
    <property type="entry name" value="RIBOSOMAL PROTEIN L19"/>
    <property type="match status" value="1"/>
</dbReference>
<dbReference type="AlphaFoldDB" id="A0A385Q0T2"/>
<comment type="function">
    <text evidence="1 6 7">This protein is located at the 30S-50S ribosomal subunit interface and may play a role in the structure and function of the aminoacyl-tRNA binding site.</text>
</comment>
<dbReference type="RefSeq" id="WP_111526132.1">
    <property type="nucleotide sequence ID" value="NZ_CP032364.1"/>
</dbReference>
<dbReference type="PROSITE" id="PS01015">
    <property type="entry name" value="RIBOSOMAL_L19"/>
    <property type="match status" value="1"/>
</dbReference>
<evidence type="ECO:0000256" key="7">
    <source>
        <dbReference type="RuleBase" id="RU000559"/>
    </source>
</evidence>
<dbReference type="InterPro" id="IPR008991">
    <property type="entry name" value="Translation_prot_SH3-like_sf"/>
</dbReference>
<sequence>MNDLIRSIEAEQLKASVDDFCVGDTVKVHNKIREGNRERIQIFEGTVIKRQNGGARETFTVRKNSNGIGVEKTWPLHSPSVDRIEVVRKGKVRRAKLYYLRDRVGKAAKVKEAGAR</sequence>
<dbReference type="FunFam" id="2.30.30.790:FF:000001">
    <property type="entry name" value="50S ribosomal protein L19"/>
    <property type="match status" value="1"/>
</dbReference>
<gene>
    <name evidence="6 8" type="primary">rplS</name>
    <name evidence="8" type="ORF">D4A81_08370</name>
</gene>
<evidence type="ECO:0000256" key="3">
    <source>
        <dbReference type="ARBA" id="ARBA00022980"/>
    </source>
</evidence>
<dbReference type="NCBIfam" id="TIGR01024">
    <property type="entry name" value="rplS_bact"/>
    <property type="match status" value="1"/>
</dbReference>
<evidence type="ECO:0000256" key="5">
    <source>
        <dbReference type="ARBA" id="ARBA00035171"/>
    </source>
</evidence>
<evidence type="ECO:0000256" key="4">
    <source>
        <dbReference type="ARBA" id="ARBA00023274"/>
    </source>
</evidence>
<dbReference type="Proteomes" id="UP000265562">
    <property type="component" value="Chromosome"/>
</dbReference>
<evidence type="ECO:0000256" key="2">
    <source>
        <dbReference type="ARBA" id="ARBA00005781"/>
    </source>
</evidence>
<organism evidence="8 9">
    <name type="scientific">Lachnoanaerobaculum umeaense</name>
    <dbReference type="NCBI Taxonomy" id="617123"/>
    <lineage>
        <taxon>Bacteria</taxon>
        <taxon>Bacillati</taxon>
        <taxon>Bacillota</taxon>
        <taxon>Clostridia</taxon>
        <taxon>Lachnospirales</taxon>
        <taxon>Lachnospiraceae</taxon>
        <taxon>Lachnoanaerobaculum</taxon>
    </lineage>
</organism>
<name>A0A385Q0T2_9FIRM</name>
<accession>A0A385Q0T2</accession>
<dbReference type="KEGG" id="lua:D4A81_08370"/>
<dbReference type="InterPro" id="IPR001857">
    <property type="entry name" value="Ribosomal_bL19"/>
</dbReference>
<keyword evidence="4 6" id="KW-0687">Ribonucleoprotein</keyword>
<dbReference type="EMBL" id="CP032364">
    <property type="protein sequence ID" value="AYA99950.1"/>
    <property type="molecule type" value="Genomic_DNA"/>
</dbReference>
<dbReference type="SUPFAM" id="SSF50104">
    <property type="entry name" value="Translation proteins SH3-like domain"/>
    <property type="match status" value="1"/>
</dbReference>